<dbReference type="Proteomes" id="UP000004018">
    <property type="component" value="Unassembled WGS sequence"/>
</dbReference>
<sequence>MVPQEQRHRRPQRRLRRRNGRHGKTTYRIFPMYRLLRAVIILAGLFFLAYRGAELWRIHDNMRQTMQQKQQLQQENTVLKQQKARLEDPEEVVKEARRQFGLAKPGEIPYKR</sequence>
<keyword evidence="4" id="KW-1185">Reference proteome</keyword>
<feature type="coiled-coil region" evidence="1">
    <location>
        <begin position="55"/>
        <end position="99"/>
    </location>
</feature>
<keyword evidence="1" id="KW-0175">Coiled coil</keyword>
<dbReference type="Pfam" id="PF04977">
    <property type="entry name" value="DivIC"/>
    <property type="match status" value="1"/>
</dbReference>
<gene>
    <name evidence="3" type="ORF">HMPREF1039_1255</name>
</gene>
<evidence type="ECO:0000256" key="1">
    <source>
        <dbReference type="SAM" id="Coils"/>
    </source>
</evidence>
<feature type="compositionally biased region" description="Basic residues" evidence="2">
    <location>
        <begin position="7"/>
        <end position="22"/>
    </location>
</feature>
<feature type="region of interest" description="Disordered" evidence="2">
    <location>
        <begin position="1"/>
        <end position="22"/>
    </location>
</feature>
<reference evidence="3 4" key="1">
    <citation type="submission" date="2011-04" db="EMBL/GenBank/DDBJ databases">
        <authorList>
            <person name="Harkins D.M."/>
            <person name="Madupu R."/>
            <person name="Durkin A.S."/>
            <person name="Torralba M."/>
            <person name="Methe B."/>
            <person name="Sutton G.G."/>
            <person name="Nelson K.E."/>
        </authorList>
    </citation>
    <scope>NUCLEOTIDE SEQUENCE [LARGE SCALE GENOMIC DNA]</scope>
    <source>
        <strain evidence="3 4">UPII 199-6</strain>
    </source>
</reference>
<dbReference type="InterPro" id="IPR007060">
    <property type="entry name" value="FtsL/DivIC"/>
</dbReference>
<protein>
    <submittedName>
        <fullName evidence="3">Septum formation initiator</fullName>
    </submittedName>
</protein>
<dbReference type="EMBL" id="AFIJ01000035">
    <property type="protein sequence ID" value="EGL39634.1"/>
    <property type="molecule type" value="Genomic_DNA"/>
</dbReference>
<proteinExistence type="predicted"/>
<comment type="caution">
    <text evidence="3">The sequence shown here is derived from an EMBL/GenBank/DDBJ whole genome shotgun (WGS) entry which is preliminary data.</text>
</comment>
<dbReference type="RefSeq" id="WP_007391447.1">
    <property type="nucleotide sequence ID" value="NZ_AFIJ01000035.1"/>
</dbReference>
<accession>A0ABN0CZ34</accession>
<evidence type="ECO:0000256" key="2">
    <source>
        <dbReference type="SAM" id="MobiDB-lite"/>
    </source>
</evidence>
<name>A0ABN0CZ34_9FIRM</name>
<evidence type="ECO:0000313" key="4">
    <source>
        <dbReference type="Proteomes" id="UP000004018"/>
    </source>
</evidence>
<evidence type="ECO:0000313" key="3">
    <source>
        <dbReference type="EMBL" id="EGL39634.1"/>
    </source>
</evidence>
<organism evidence="3 4">
    <name type="scientific">Megasphaera lornae</name>
    <dbReference type="NCBI Taxonomy" id="1000568"/>
    <lineage>
        <taxon>Bacteria</taxon>
        <taxon>Bacillati</taxon>
        <taxon>Bacillota</taxon>
        <taxon>Negativicutes</taxon>
        <taxon>Veillonellales</taxon>
        <taxon>Veillonellaceae</taxon>
        <taxon>Megasphaera</taxon>
    </lineage>
</organism>